<dbReference type="Gene3D" id="3.40.190.290">
    <property type="match status" value="1"/>
</dbReference>
<feature type="domain" description="HTH lysR-type" evidence="5">
    <location>
        <begin position="1"/>
        <end position="53"/>
    </location>
</feature>
<evidence type="ECO:0000256" key="2">
    <source>
        <dbReference type="ARBA" id="ARBA00023015"/>
    </source>
</evidence>
<keyword evidence="4" id="KW-0804">Transcription</keyword>
<evidence type="ECO:0000313" key="7">
    <source>
        <dbReference type="Proteomes" id="UP000199550"/>
    </source>
</evidence>
<dbReference type="InterPro" id="IPR058163">
    <property type="entry name" value="LysR-type_TF_proteobact-type"/>
</dbReference>
<protein>
    <submittedName>
        <fullName evidence="6">DNA-binding transcriptional regulator, LysR family</fullName>
    </submittedName>
</protein>
<dbReference type="InterPro" id="IPR036390">
    <property type="entry name" value="WH_DNA-bd_sf"/>
</dbReference>
<dbReference type="OrthoDB" id="9813056at2"/>
<dbReference type="EMBL" id="FOTF01000009">
    <property type="protein sequence ID" value="SFL18111.1"/>
    <property type="molecule type" value="Genomic_DNA"/>
</dbReference>
<dbReference type="GO" id="GO:0043565">
    <property type="term" value="F:sequence-specific DNA binding"/>
    <property type="evidence" value="ECO:0007669"/>
    <property type="project" value="TreeGrafter"/>
</dbReference>
<reference evidence="6 7" key="1">
    <citation type="submission" date="2016-10" db="EMBL/GenBank/DDBJ databases">
        <authorList>
            <person name="de Groot N.N."/>
        </authorList>
    </citation>
    <scope>NUCLEOTIDE SEQUENCE [LARGE SCALE GENOMIC DNA]</scope>
    <source>
        <strain evidence="6 7">DSM 16199</strain>
    </source>
</reference>
<dbReference type="GO" id="GO:0003700">
    <property type="term" value="F:DNA-binding transcription factor activity"/>
    <property type="evidence" value="ECO:0007669"/>
    <property type="project" value="InterPro"/>
</dbReference>
<dbReference type="AlphaFoldDB" id="A0A1I4FNI2"/>
<dbReference type="PANTHER" id="PTHR30537:SF5">
    <property type="entry name" value="HTH-TYPE TRANSCRIPTIONAL ACTIVATOR TTDR-RELATED"/>
    <property type="match status" value="1"/>
</dbReference>
<keyword evidence="2" id="KW-0805">Transcription regulation</keyword>
<dbReference type="InterPro" id="IPR005119">
    <property type="entry name" value="LysR_subst-bd"/>
</dbReference>
<dbReference type="Gene3D" id="1.10.10.10">
    <property type="entry name" value="Winged helix-like DNA-binding domain superfamily/Winged helix DNA-binding domain"/>
    <property type="match status" value="1"/>
</dbReference>
<organism evidence="6 7">
    <name type="scientific">Loktanella salsilacus</name>
    <dbReference type="NCBI Taxonomy" id="195913"/>
    <lineage>
        <taxon>Bacteria</taxon>
        <taxon>Pseudomonadati</taxon>
        <taxon>Pseudomonadota</taxon>
        <taxon>Alphaproteobacteria</taxon>
        <taxon>Rhodobacterales</taxon>
        <taxon>Roseobacteraceae</taxon>
        <taxon>Loktanella</taxon>
    </lineage>
</organism>
<dbReference type="GO" id="GO:0006351">
    <property type="term" value="P:DNA-templated transcription"/>
    <property type="evidence" value="ECO:0007669"/>
    <property type="project" value="TreeGrafter"/>
</dbReference>
<dbReference type="FunFam" id="1.10.10.10:FF:000001">
    <property type="entry name" value="LysR family transcriptional regulator"/>
    <property type="match status" value="1"/>
</dbReference>
<dbReference type="InterPro" id="IPR000847">
    <property type="entry name" value="LysR_HTH_N"/>
</dbReference>
<dbReference type="PANTHER" id="PTHR30537">
    <property type="entry name" value="HTH-TYPE TRANSCRIPTIONAL REGULATOR"/>
    <property type="match status" value="1"/>
</dbReference>
<comment type="similarity">
    <text evidence="1">Belongs to the LysR transcriptional regulatory family.</text>
</comment>
<evidence type="ECO:0000313" key="6">
    <source>
        <dbReference type="EMBL" id="SFL18111.1"/>
    </source>
</evidence>
<keyword evidence="7" id="KW-1185">Reference proteome</keyword>
<keyword evidence="3 6" id="KW-0238">DNA-binding</keyword>
<dbReference type="PROSITE" id="PS50931">
    <property type="entry name" value="HTH_LYSR"/>
    <property type="match status" value="1"/>
</dbReference>
<dbReference type="Pfam" id="PF00126">
    <property type="entry name" value="HTH_1"/>
    <property type="match status" value="1"/>
</dbReference>
<evidence type="ECO:0000256" key="3">
    <source>
        <dbReference type="ARBA" id="ARBA00023125"/>
    </source>
</evidence>
<accession>A0A1I4FNI2</accession>
<dbReference type="CDD" id="cd08422">
    <property type="entry name" value="PBP2_CrgA_like"/>
    <property type="match status" value="1"/>
</dbReference>
<dbReference type="Pfam" id="PF03466">
    <property type="entry name" value="LysR_substrate"/>
    <property type="match status" value="1"/>
</dbReference>
<evidence type="ECO:0000259" key="5">
    <source>
        <dbReference type="PROSITE" id="PS50931"/>
    </source>
</evidence>
<dbReference type="RefSeq" id="WP_090189091.1">
    <property type="nucleotide sequence ID" value="NZ_FOTF01000009.1"/>
</dbReference>
<dbReference type="SUPFAM" id="SSF46785">
    <property type="entry name" value="Winged helix' DNA-binding domain"/>
    <property type="match status" value="1"/>
</dbReference>
<evidence type="ECO:0000256" key="1">
    <source>
        <dbReference type="ARBA" id="ARBA00009437"/>
    </source>
</evidence>
<gene>
    <name evidence="6" type="ORF">SAMN04488004_109145</name>
</gene>
<sequence length="293" mass="32535">MAPFAAVVETGSFTQAATRLSITKAVVSQQVTNLEQEVKATLLIRSTRSVTPTEAGREFYLRCRHIIKEAEDAFNLLSQSTENPTGTLRMAAPLDYGATILTPVVTAFRRAYPSCRLALKLGDHINDVFTEDLDLAIRVGWLSDSSLQARKIGNFQQLVVVSTAYVDSLGLLNRPDDVLEKAEFFANLALTDPITWTFTRASNETEKVRFESGLMLDTSAALIKALKADAGLSVLPDYSVYDALKSGEFRVVLLDWTLRAGGIYVVYPPARLRPAKVRKFVEMLVETEKRRRI</sequence>
<evidence type="ECO:0000256" key="4">
    <source>
        <dbReference type="ARBA" id="ARBA00023163"/>
    </source>
</evidence>
<dbReference type="InterPro" id="IPR036388">
    <property type="entry name" value="WH-like_DNA-bd_sf"/>
</dbReference>
<dbReference type="SUPFAM" id="SSF53850">
    <property type="entry name" value="Periplasmic binding protein-like II"/>
    <property type="match status" value="1"/>
</dbReference>
<proteinExistence type="inferred from homology"/>
<dbReference type="STRING" id="195913.SAMN04488004_109145"/>
<dbReference type="Proteomes" id="UP000199550">
    <property type="component" value="Unassembled WGS sequence"/>
</dbReference>
<name>A0A1I4FNI2_9RHOB</name>